<dbReference type="Pfam" id="PF01370">
    <property type="entry name" value="Epimerase"/>
    <property type="match status" value="1"/>
</dbReference>
<feature type="domain" description="NAD-dependent epimerase/dehydratase" evidence="1">
    <location>
        <begin position="5"/>
        <end position="224"/>
    </location>
</feature>
<sequence>MQKTILVTGVAGFIGSNLAKRLIEAGHEVVGLDNFSQGIPEHVPSGMRFEKADIRSRDIAPLFQGIDVVFHLAAKNALRDCQEDPVGTMEMNVVGTANVFDVSLKAGVKKVIYAQSSVLEEGEERRKGFYAISKAADELLASGFGAIGLTTVGLRYFNVYGPGQDYRRSSPPIMSRFISTLLKGERPILFEGDENNTRDFIHIDDINNFHLLCVDDDRVNNRMFRLGTGKNYSVAEVLAMTQKVLGTNAEPEKRERLPGDLPVTTLADNSDARALGWSPRVSLEDGIRSMVPYIKAEIERGALR</sequence>
<comment type="caution">
    <text evidence="2">The sequence shown here is derived from an EMBL/GenBank/DDBJ whole genome shotgun (WGS) entry which is preliminary data.</text>
</comment>
<dbReference type="PANTHER" id="PTHR43245:SF13">
    <property type="entry name" value="UDP-D-APIOSE_UDP-D-XYLOSE SYNTHASE 2"/>
    <property type="match status" value="1"/>
</dbReference>
<dbReference type="InterPro" id="IPR036291">
    <property type="entry name" value="NAD(P)-bd_dom_sf"/>
</dbReference>
<dbReference type="Gene3D" id="3.90.25.10">
    <property type="entry name" value="UDP-galactose 4-epimerase, domain 1"/>
    <property type="match status" value="1"/>
</dbReference>
<dbReference type="PANTHER" id="PTHR43245">
    <property type="entry name" value="BIFUNCTIONAL POLYMYXIN RESISTANCE PROTEIN ARNA"/>
    <property type="match status" value="1"/>
</dbReference>
<dbReference type="InterPro" id="IPR001509">
    <property type="entry name" value="Epimerase_deHydtase"/>
</dbReference>
<dbReference type="Proteomes" id="UP000177306">
    <property type="component" value="Unassembled WGS sequence"/>
</dbReference>
<gene>
    <name evidence="2" type="ORF">A3A38_00230</name>
</gene>
<dbReference type="AlphaFoldDB" id="A0A1F6EH69"/>
<dbReference type="InterPro" id="IPR050177">
    <property type="entry name" value="Lipid_A_modif_metabolic_enz"/>
</dbReference>
<protein>
    <recommendedName>
        <fullName evidence="1">NAD-dependent epimerase/dehydratase domain-containing protein</fullName>
    </recommendedName>
</protein>
<reference evidence="2 3" key="1">
    <citation type="journal article" date="2016" name="Nat. Commun.">
        <title>Thousands of microbial genomes shed light on interconnected biogeochemical processes in an aquifer system.</title>
        <authorList>
            <person name="Anantharaman K."/>
            <person name="Brown C.T."/>
            <person name="Hug L.A."/>
            <person name="Sharon I."/>
            <person name="Castelle C.J."/>
            <person name="Probst A.J."/>
            <person name="Thomas B.C."/>
            <person name="Singh A."/>
            <person name="Wilkins M.J."/>
            <person name="Karaoz U."/>
            <person name="Brodie E.L."/>
            <person name="Williams K.H."/>
            <person name="Hubbard S.S."/>
            <person name="Banfield J.F."/>
        </authorList>
    </citation>
    <scope>NUCLEOTIDE SEQUENCE [LARGE SCALE GENOMIC DNA]</scope>
</reference>
<evidence type="ECO:0000259" key="1">
    <source>
        <dbReference type="Pfam" id="PF01370"/>
    </source>
</evidence>
<organism evidence="2 3">
    <name type="scientific">Candidatus Kaiserbacteria bacterium RIFCSPLOWO2_01_FULL_53_17</name>
    <dbReference type="NCBI Taxonomy" id="1798511"/>
    <lineage>
        <taxon>Bacteria</taxon>
        <taxon>Candidatus Kaiseribacteriota</taxon>
    </lineage>
</organism>
<name>A0A1F6EH69_9BACT</name>
<evidence type="ECO:0000313" key="2">
    <source>
        <dbReference type="EMBL" id="OGG72652.1"/>
    </source>
</evidence>
<dbReference type="EMBL" id="MFLY01000036">
    <property type="protein sequence ID" value="OGG72652.1"/>
    <property type="molecule type" value="Genomic_DNA"/>
</dbReference>
<dbReference type="SUPFAM" id="SSF51735">
    <property type="entry name" value="NAD(P)-binding Rossmann-fold domains"/>
    <property type="match status" value="1"/>
</dbReference>
<dbReference type="Gene3D" id="3.40.50.720">
    <property type="entry name" value="NAD(P)-binding Rossmann-like Domain"/>
    <property type="match status" value="1"/>
</dbReference>
<accession>A0A1F6EH69</accession>
<evidence type="ECO:0000313" key="3">
    <source>
        <dbReference type="Proteomes" id="UP000177306"/>
    </source>
</evidence>
<proteinExistence type="predicted"/>